<keyword evidence="1" id="KW-1133">Transmembrane helix</keyword>
<accession>A0A7L4ZJC4</accession>
<evidence type="ECO:0000256" key="1">
    <source>
        <dbReference type="SAM" id="Phobius"/>
    </source>
</evidence>
<proteinExistence type="predicted"/>
<organism evidence="2 3">
    <name type="scientific">Kordia antarctica</name>
    <dbReference type="NCBI Taxonomy" id="1218801"/>
    <lineage>
        <taxon>Bacteria</taxon>
        <taxon>Pseudomonadati</taxon>
        <taxon>Bacteroidota</taxon>
        <taxon>Flavobacteriia</taxon>
        <taxon>Flavobacteriales</taxon>
        <taxon>Flavobacteriaceae</taxon>
        <taxon>Kordia</taxon>
    </lineage>
</organism>
<reference evidence="2 3" key="1">
    <citation type="journal article" date="2013" name="Int. J. Syst. Evol. Microbiol.">
        <title>Kordia antarctica sp. nov., isolated from Antarctic seawater.</title>
        <authorList>
            <person name="Baek K."/>
            <person name="Choi A."/>
            <person name="Kang I."/>
            <person name="Lee K."/>
            <person name="Cho J.C."/>
        </authorList>
    </citation>
    <scope>NUCLEOTIDE SEQUENCE [LARGE SCALE GENOMIC DNA]</scope>
    <source>
        <strain evidence="2 3">IMCC3317</strain>
    </source>
</reference>
<sequence length="128" mass="15116">MFIESLKNTIVMKFIYYTNNIIYYLTLVLYLTIIYGMFMQVFLGGIQVILFFVLLFNYDKFSERIKQHLSTYGILSTLFLLLFFGLLNYTDTILSNSIFFSIGLYIVIPMSLGTYFTYIVYQLKQKVS</sequence>
<dbReference type="Proteomes" id="UP000464657">
    <property type="component" value="Chromosome"/>
</dbReference>
<gene>
    <name evidence="2" type="ORF">IMCC3317_20030</name>
</gene>
<feature type="transmembrane region" description="Helical" evidence="1">
    <location>
        <begin position="37"/>
        <end position="57"/>
    </location>
</feature>
<dbReference type="AlphaFoldDB" id="A0A7L4ZJC4"/>
<keyword evidence="1" id="KW-0472">Membrane</keyword>
<evidence type="ECO:0000313" key="3">
    <source>
        <dbReference type="Proteomes" id="UP000464657"/>
    </source>
</evidence>
<keyword evidence="1" id="KW-0812">Transmembrane</keyword>
<dbReference type="KEGG" id="kan:IMCC3317_20030"/>
<evidence type="ECO:0000313" key="2">
    <source>
        <dbReference type="EMBL" id="QHI36640.1"/>
    </source>
</evidence>
<feature type="transmembrane region" description="Helical" evidence="1">
    <location>
        <begin position="69"/>
        <end position="86"/>
    </location>
</feature>
<feature type="transmembrane region" description="Helical" evidence="1">
    <location>
        <begin position="14"/>
        <end position="31"/>
    </location>
</feature>
<feature type="transmembrane region" description="Helical" evidence="1">
    <location>
        <begin position="98"/>
        <end position="121"/>
    </location>
</feature>
<name>A0A7L4ZJC4_9FLAO</name>
<protein>
    <submittedName>
        <fullName evidence="2">Uncharacterized protein</fullName>
    </submittedName>
</protein>
<keyword evidence="3" id="KW-1185">Reference proteome</keyword>
<dbReference type="EMBL" id="CP019288">
    <property type="protein sequence ID" value="QHI36640.1"/>
    <property type="molecule type" value="Genomic_DNA"/>
</dbReference>